<dbReference type="PANTHER" id="PTHR43191">
    <property type="entry name" value="RRNA METHYLTRANSFERASE 3"/>
    <property type="match status" value="1"/>
</dbReference>
<organism evidence="5 6">
    <name type="scientific">Blautia hansenii</name>
    <name type="common">Ruminococcus hansenii</name>
    <dbReference type="NCBI Taxonomy" id="1322"/>
    <lineage>
        <taxon>Bacteria</taxon>
        <taxon>Bacillati</taxon>
        <taxon>Bacillota</taxon>
        <taxon>Clostridia</taxon>
        <taxon>Lachnospirales</taxon>
        <taxon>Lachnospiraceae</taxon>
        <taxon>Blautia</taxon>
    </lineage>
</organism>
<evidence type="ECO:0000313" key="6">
    <source>
        <dbReference type="Proteomes" id="UP000822142"/>
    </source>
</evidence>
<evidence type="ECO:0000313" key="5">
    <source>
        <dbReference type="EMBL" id="NSJ86231.1"/>
    </source>
</evidence>
<dbReference type="InterPro" id="IPR001537">
    <property type="entry name" value="SpoU_MeTrfase"/>
</dbReference>
<comment type="caution">
    <text evidence="5">The sequence shown here is derived from an EMBL/GenBank/DDBJ whole genome shotgun (WGS) entry which is preliminary data.</text>
</comment>
<comment type="similarity">
    <text evidence="1">Belongs to the class IV-like SAM-binding methyltransferase superfamily. RNA methyltransferase TrmH family.</text>
</comment>
<feature type="domain" description="RNA 2-O ribose methyltransferase substrate binding" evidence="4">
    <location>
        <begin position="30"/>
        <end position="107"/>
    </location>
</feature>
<dbReference type="PANTHER" id="PTHR43191:SF2">
    <property type="entry name" value="RRNA METHYLTRANSFERASE 3, MITOCHONDRIAL"/>
    <property type="match status" value="1"/>
</dbReference>
<evidence type="ECO:0000256" key="3">
    <source>
        <dbReference type="ARBA" id="ARBA00022679"/>
    </source>
</evidence>
<dbReference type="Gene3D" id="3.40.1280.10">
    <property type="match status" value="1"/>
</dbReference>
<dbReference type="InterPro" id="IPR029064">
    <property type="entry name" value="Ribosomal_eL30-like_sf"/>
</dbReference>
<dbReference type="InterPro" id="IPR053888">
    <property type="entry name" value="MRM3-like_sub_bind"/>
</dbReference>
<proteinExistence type="inferred from homology"/>
<dbReference type="InterPro" id="IPR051259">
    <property type="entry name" value="rRNA_Methyltransferase"/>
</dbReference>
<dbReference type="InterPro" id="IPR029026">
    <property type="entry name" value="tRNA_m1G_MTases_N"/>
</dbReference>
<sequence length="270" mass="29870">MITSSSNAQIKKVQQILKKAKTRREEGLFAVEGVKMFREAPAERIEKVYVSESFSAKEECGEVLAEKGLDGPGGQKVEIVEDRVFKSLSDTVTPQGVLCLIRMQNRRLEGLLKTKGTPLLMILEDLQDPGNLGTIIRTGEGAGVTGVILSRTSVDVYNPKVIRSTMGSIYRMPVLYVDSIAEEVLPLLKEREIRTYAAHLKGKHTYDRENYEKGTAFFIGNEGNGLTDELTAQADTLIRIPMEGSVESLNAAMASGILMYEASRQRRNIN</sequence>
<evidence type="ECO:0000256" key="2">
    <source>
        <dbReference type="ARBA" id="ARBA00022603"/>
    </source>
</evidence>
<keyword evidence="6" id="KW-1185">Reference proteome</keyword>
<keyword evidence="3" id="KW-0808">Transferase</keyword>
<dbReference type="SUPFAM" id="SSF55315">
    <property type="entry name" value="L30e-like"/>
    <property type="match status" value="1"/>
</dbReference>
<evidence type="ECO:0000256" key="1">
    <source>
        <dbReference type="ARBA" id="ARBA00007228"/>
    </source>
</evidence>
<name>A0ABX2I722_BLAHA</name>
<dbReference type="GO" id="GO:0032259">
    <property type="term" value="P:methylation"/>
    <property type="evidence" value="ECO:0007669"/>
    <property type="project" value="UniProtKB-KW"/>
</dbReference>
<dbReference type="InterPro" id="IPR029028">
    <property type="entry name" value="Alpha/beta_knot_MTases"/>
</dbReference>
<dbReference type="InterPro" id="IPR013123">
    <property type="entry name" value="SpoU_subst-bd"/>
</dbReference>
<dbReference type="EMBL" id="JAAITA010000009">
    <property type="protein sequence ID" value="NSJ86231.1"/>
    <property type="molecule type" value="Genomic_DNA"/>
</dbReference>
<dbReference type="Proteomes" id="UP000822142">
    <property type="component" value="Unassembled WGS sequence"/>
</dbReference>
<dbReference type="RefSeq" id="WP_173749256.1">
    <property type="nucleotide sequence ID" value="NZ_JAAITA010000009.1"/>
</dbReference>
<dbReference type="CDD" id="cd18095">
    <property type="entry name" value="SpoU-like_rRNA-MTase"/>
    <property type="match status" value="1"/>
</dbReference>
<keyword evidence="2 5" id="KW-0489">Methyltransferase</keyword>
<dbReference type="Gene3D" id="3.30.1330.30">
    <property type="match status" value="1"/>
</dbReference>
<dbReference type="Pfam" id="PF00588">
    <property type="entry name" value="SpoU_methylase"/>
    <property type="match status" value="1"/>
</dbReference>
<reference evidence="5 6" key="1">
    <citation type="journal article" date="2020" name="Cell Host Microbe">
        <title>Functional and Genomic Variation between Human-Derived Isolates of Lachnospiraceae Reveals Inter- and Intra-Species Diversity.</title>
        <authorList>
            <person name="Sorbara M.T."/>
            <person name="Littmann E.R."/>
            <person name="Fontana E."/>
            <person name="Moody T.U."/>
            <person name="Kohout C.E."/>
            <person name="Gjonbalaj M."/>
            <person name="Eaton V."/>
            <person name="Seok R."/>
            <person name="Leiner I.M."/>
            <person name="Pamer E.G."/>
        </authorList>
    </citation>
    <scope>NUCLEOTIDE SEQUENCE [LARGE SCALE GENOMIC DNA]</scope>
    <source>
        <strain evidence="5 6">MSK.15.26</strain>
    </source>
</reference>
<dbReference type="SUPFAM" id="SSF75217">
    <property type="entry name" value="alpha/beta knot"/>
    <property type="match status" value="1"/>
</dbReference>
<evidence type="ECO:0000259" key="4">
    <source>
        <dbReference type="SMART" id="SM00967"/>
    </source>
</evidence>
<dbReference type="GO" id="GO:0008168">
    <property type="term" value="F:methyltransferase activity"/>
    <property type="evidence" value="ECO:0007669"/>
    <property type="project" value="UniProtKB-KW"/>
</dbReference>
<dbReference type="SMART" id="SM00967">
    <property type="entry name" value="SpoU_sub_bind"/>
    <property type="match status" value="1"/>
</dbReference>
<gene>
    <name evidence="5" type="ORF">G5A70_08630</name>
</gene>
<accession>A0ABX2I722</accession>
<dbReference type="Pfam" id="PF22435">
    <property type="entry name" value="MRM3-like_sub_bind"/>
    <property type="match status" value="1"/>
</dbReference>
<protein>
    <submittedName>
        <fullName evidence="5">RNA methyltransferase</fullName>
    </submittedName>
</protein>